<dbReference type="EMBL" id="MU865081">
    <property type="protein sequence ID" value="KAK4458135.1"/>
    <property type="molecule type" value="Genomic_DNA"/>
</dbReference>
<reference evidence="1" key="2">
    <citation type="submission" date="2023-06" db="EMBL/GenBank/DDBJ databases">
        <authorList>
            <consortium name="Lawrence Berkeley National Laboratory"/>
            <person name="Mondo S.J."/>
            <person name="Hensen N."/>
            <person name="Bonometti L."/>
            <person name="Westerberg I."/>
            <person name="Brannstrom I.O."/>
            <person name="Guillou S."/>
            <person name="Cros-Aarteil S."/>
            <person name="Calhoun S."/>
            <person name="Haridas S."/>
            <person name="Kuo A."/>
            <person name="Pangilinan J."/>
            <person name="Riley R."/>
            <person name="Labutti K."/>
            <person name="Andreopoulos B."/>
            <person name="Lipzen A."/>
            <person name="Chen C."/>
            <person name="Yanf M."/>
            <person name="Daum C."/>
            <person name="Ng V."/>
            <person name="Clum A."/>
            <person name="Steindorff A."/>
            <person name="Ohm R."/>
            <person name="Martin F."/>
            <person name="Silar P."/>
            <person name="Natvig D."/>
            <person name="Lalanne C."/>
            <person name="Gautier V."/>
            <person name="Ament-Velasquez S.L."/>
            <person name="Kruys A."/>
            <person name="Hutchinson M.I."/>
            <person name="Powell A.J."/>
            <person name="Barry K."/>
            <person name="Miller A.N."/>
            <person name="Grigoriev I.V."/>
            <person name="Debuchy R."/>
            <person name="Gladieux P."/>
            <person name="Thoren M.H."/>
            <person name="Johannesson H."/>
        </authorList>
    </citation>
    <scope>NUCLEOTIDE SEQUENCE</scope>
    <source>
        <strain evidence="1">PSN324</strain>
    </source>
</reference>
<dbReference type="PANTHER" id="PTHR28015:SF1">
    <property type="entry name" value="ATP SYNTHASE ASSEMBLY FACTOR FMC1, MITOCHONDRIAL"/>
    <property type="match status" value="1"/>
</dbReference>
<protein>
    <submittedName>
        <fullName evidence="1">Ras</fullName>
    </submittedName>
</protein>
<sequence length="105" mass="12243">MSAQNLSAVRTLYRNLLKELPPRALLKAPRAPLHQLLRKEFTSSKLESNAPKLNQYLAYLKSQRQYVELIERYNPGMGMDEEERVRLTARRVGMNLPKEFQDGKQ</sequence>
<keyword evidence="2" id="KW-1185">Reference proteome</keyword>
<reference evidence="1" key="1">
    <citation type="journal article" date="2023" name="Mol. Phylogenet. Evol.">
        <title>Genome-scale phylogeny and comparative genomics of the fungal order Sordariales.</title>
        <authorList>
            <person name="Hensen N."/>
            <person name="Bonometti L."/>
            <person name="Westerberg I."/>
            <person name="Brannstrom I.O."/>
            <person name="Guillou S."/>
            <person name="Cros-Aarteil S."/>
            <person name="Calhoun S."/>
            <person name="Haridas S."/>
            <person name="Kuo A."/>
            <person name="Mondo S."/>
            <person name="Pangilinan J."/>
            <person name="Riley R."/>
            <person name="LaButti K."/>
            <person name="Andreopoulos B."/>
            <person name="Lipzen A."/>
            <person name="Chen C."/>
            <person name="Yan M."/>
            <person name="Daum C."/>
            <person name="Ng V."/>
            <person name="Clum A."/>
            <person name="Steindorff A."/>
            <person name="Ohm R.A."/>
            <person name="Martin F."/>
            <person name="Silar P."/>
            <person name="Natvig D.O."/>
            <person name="Lalanne C."/>
            <person name="Gautier V."/>
            <person name="Ament-Velasquez S.L."/>
            <person name="Kruys A."/>
            <person name="Hutchinson M.I."/>
            <person name="Powell A.J."/>
            <person name="Barry K."/>
            <person name="Miller A.N."/>
            <person name="Grigoriev I.V."/>
            <person name="Debuchy R."/>
            <person name="Gladieux P."/>
            <person name="Hiltunen Thoren M."/>
            <person name="Johannesson H."/>
        </authorList>
    </citation>
    <scope>NUCLEOTIDE SEQUENCE</scope>
    <source>
        <strain evidence="1">PSN324</strain>
    </source>
</reference>
<dbReference type="Pfam" id="PF13233">
    <property type="entry name" value="Complex1_LYR_2"/>
    <property type="match status" value="1"/>
</dbReference>
<evidence type="ECO:0000313" key="2">
    <source>
        <dbReference type="Proteomes" id="UP001321749"/>
    </source>
</evidence>
<proteinExistence type="predicted"/>
<dbReference type="Proteomes" id="UP001321749">
    <property type="component" value="Unassembled WGS sequence"/>
</dbReference>
<dbReference type="AlphaFoldDB" id="A0AAV9HEE6"/>
<dbReference type="GO" id="GO:0033615">
    <property type="term" value="P:mitochondrial proton-transporting ATP synthase complex assembly"/>
    <property type="evidence" value="ECO:0007669"/>
    <property type="project" value="InterPro"/>
</dbReference>
<organism evidence="1 2">
    <name type="scientific">Cladorrhinum samala</name>
    <dbReference type="NCBI Taxonomy" id="585594"/>
    <lineage>
        <taxon>Eukaryota</taxon>
        <taxon>Fungi</taxon>
        <taxon>Dikarya</taxon>
        <taxon>Ascomycota</taxon>
        <taxon>Pezizomycotina</taxon>
        <taxon>Sordariomycetes</taxon>
        <taxon>Sordariomycetidae</taxon>
        <taxon>Sordariales</taxon>
        <taxon>Podosporaceae</taxon>
        <taxon>Cladorrhinum</taxon>
    </lineage>
</organism>
<dbReference type="PANTHER" id="PTHR28015">
    <property type="entry name" value="ATP SYNTHASE ASSEMBLY FACTOR FMC1, MITOCHONDRIAL"/>
    <property type="match status" value="1"/>
</dbReference>
<evidence type="ECO:0000313" key="1">
    <source>
        <dbReference type="EMBL" id="KAK4458135.1"/>
    </source>
</evidence>
<accession>A0AAV9HEE6</accession>
<gene>
    <name evidence="1" type="ORF">QBC42DRAFT_277420</name>
</gene>
<dbReference type="InterPro" id="IPR039196">
    <property type="entry name" value="Fmc1"/>
</dbReference>
<dbReference type="GO" id="GO:0005759">
    <property type="term" value="C:mitochondrial matrix"/>
    <property type="evidence" value="ECO:0007669"/>
    <property type="project" value="TreeGrafter"/>
</dbReference>
<name>A0AAV9HEE6_9PEZI</name>
<comment type="caution">
    <text evidence="1">The sequence shown here is derived from an EMBL/GenBank/DDBJ whole genome shotgun (WGS) entry which is preliminary data.</text>
</comment>